<sequence>MSFLSFYHSICISLISTVIKGINTPQICPVCQVDSLPCCHKKPTILKSANINEVPKIVGGSLAKDGQYPYQASLRYRNRHFCGGSVLNERWILTAAHCLSSFNDTAITVVLGTNTLDKGGDDYQSEKIIGHPKYSSILIRNDIGLIKLDKNIVFGDKVKPIQLPSENFNKIDYPAVLSGWGTTSYPGRVPNELYYIQLNVIDQKQCLNVSFRVTNDNICTLNKRGEGACHGDSGGPLVADNVQIGVVSWGTPCARGQPDVFTRVYSYIDWIKDHIENKS</sequence>
<evidence type="ECO:0000256" key="6">
    <source>
        <dbReference type="ARBA" id="ARBA00022825"/>
    </source>
</evidence>
<gene>
    <name evidence="12" type="ORF">APICC_02240</name>
</gene>
<dbReference type="InterPro" id="IPR043504">
    <property type="entry name" value="Peptidase_S1_PA_chymotrypsin"/>
</dbReference>
<dbReference type="STRING" id="94128.A0A2A3EKL4"/>
<dbReference type="GO" id="GO:0005576">
    <property type="term" value="C:extracellular region"/>
    <property type="evidence" value="ECO:0007669"/>
    <property type="project" value="UniProtKB-SubCell"/>
</dbReference>
<keyword evidence="10" id="KW-0732">Signal</keyword>
<dbReference type="EC" id="3.4.21.1" evidence="8"/>
<evidence type="ECO:0000256" key="9">
    <source>
        <dbReference type="RuleBase" id="RU363034"/>
    </source>
</evidence>
<dbReference type="EMBL" id="KZ288229">
    <property type="protein sequence ID" value="PBC31726.1"/>
    <property type="molecule type" value="Genomic_DNA"/>
</dbReference>
<dbReference type="GO" id="GO:0004252">
    <property type="term" value="F:serine-type endopeptidase activity"/>
    <property type="evidence" value="ECO:0007669"/>
    <property type="project" value="UniProtKB-EC"/>
</dbReference>
<name>A0A2A3EKL4_APICC</name>
<dbReference type="PANTHER" id="PTHR24276:SF96">
    <property type="entry name" value="PEPTIDASE S1 DOMAIN-CONTAINING PROTEIN"/>
    <property type="match status" value="1"/>
</dbReference>
<dbReference type="InterPro" id="IPR001314">
    <property type="entry name" value="Peptidase_S1A"/>
</dbReference>
<dbReference type="CDD" id="cd00190">
    <property type="entry name" value="Tryp_SPc"/>
    <property type="match status" value="1"/>
</dbReference>
<evidence type="ECO:0000313" key="12">
    <source>
        <dbReference type="EMBL" id="PBC31726.1"/>
    </source>
</evidence>
<evidence type="ECO:0000256" key="8">
    <source>
        <dbReference type="ARBA" id="ARBA00044036"/>
    </source>
</evidence>
<evidence type="ECO:0000256" key="7">
    <source>
        <dbReference type="ARBA" id="ARBA00023157"/>
    </source>
</evidence>
<dbReference type="FunFam" id="2.40.10.10:FF:000047">
    <property type="entry name" value="Trypsin eta"/>
    <property type="match status" value="1"/>
</dbReference>
<evidence type="ECO:0000256" key="5">
    <source>
        <dbReference type="ARBA" id="ARBA00022801"/>
    </source>
</evidence>
<dbReference type="Proteomes" id="UP000242457">
    <property type="component" value="Unassembled WGS sequence"/>
</dbReference>
<dbReference type="InterPro" id="IPR033116">
    <property type="entry name" value="TRYPSIN_SER"/>
</dbReference>
<keyword evidence="5 9" id="KW-0378">Hydrolase</keyword>
<dbReference type="InterPro" id="IPR050430">
    <property type="entry name" value="Peptidase_S1"/>
</dbReference>
<keyword evidence="6 9" id="KW-0720">Serine protease</keyword>
<evidence type="ECO:0000313" key="13">
    <source>
        <dbReference type="Proteomes" id="UP000242457"/>
    </source>
</evidence>
<feature type="signal peptide" evidence="10">
    <location>
        <begin position="1"/>
        <end position="21"/>
    </location>
</feature>
<feature type="chain" id="PRO_5012472081" description="chymotrypsin" evidence="10">
    <location>
        <begin position="22"/>
        <end position="279"/>
    </location>
</feature>
<evidence type="ECO:0000256" key="3">
    <source>
        <dbReference type="ARBA" id="ARBA00022525"/>
    </source>
</evidence>
<feature type="domain" description="Peptidase S1" evidence="11">
    <location>
        <begin position="57"/>
        <end position="276"/>
    </location>
</feature>
<evidence type="ECO:0000256" key="10">
    <source>
        <dbReference type="SAM" id="SignalP"/>
    </source>
</evidence>
<reference evidence="12 13" key="1">
    <citation type="submission" date="2014-07" db="EMBL/GenBank/DDBJ databases">
        <title>Genomic and transcriptomic analysis on Apis cerana provide comprehensive insights into honey bee biology.</title>
        <authorList>
            <person name="Diao Q."/>
            <person name="Sun L."/>
            <person name="Zheng H."/>
            <person name="Zheng H."/>
            <person name="Xu S."/>
            <person name="Wang S."/>
            <person name="Zeng Z."/>
            <person name="Hu F."/>
            <person name="Su S."/>
            <person name="Wu J."/>
        </authorList>
    </citation>
    <scope>NUCLEOTIDE SEQUENCE [LARGE SCALE GENOMIC DNA]</scope>
    <source>
        <tissue evidence="12">Pupae without intestine</tissue>
    </source>
</reference>
<dbReference type="PROSITE" id="PS50240">
    <property type="entry name" value="TRYPSIN_DOM"/>
    <property type="match status" value="1"/>
</dbReference>
<comment type="subcellular location">
    <subcellularLocation>
        <location evidence="1">Secreted</location>
        <location evidence="1">Extracellular space</location>
    </subcellularLocation>
</comment>
<dbReference type="GO" id="GO:0016485">
    <property type="term" value="P:protein processing"/>
    <property type="evidence" value="ECO:0007669"/>
    <property type="project" value="UniProtKB-ARBA"/>
</dbReference>
<dbReference type="InterPro" id="IPR009003">
    <property type="entry name" value="Peptidase_S1_PA"/>
</dbReference>
<organism evidence="12 13">
    <name type="scientific">Apis cerana cerana</name>
    <name type="common">Oriental honeybee</name>
    <dbReference type="NCBI Taxonomy" id="94128"/>
    <lineage>
        <taxon>Eukaryota</taxon>
        <taxon>Metazoa</taxon>
        <taxon>Ecdysozoa</taxon>
        <taxon>Arthropoda</taxon>
        <taxon>Hexapoda</taxon>
        <taxon>Insecta</taxon>
        <taxon>Pterygota</taxon>
        <taxon>Neoptera</taxon>
        <taxon>Endopterygota</taxon>
        <taxon>Hymenoptera</taxon>
        <taxon>Apocrita</taxon>
        <taxon>Aculeata</taxon>
        <taxon>Apoidea</taxon>
        <taxon>Anthophila</taxon>
        <taxon>Apidae</taxon>
        <taxon>Apis</taxon>
    </lineage>
</organism>
<dbReference type="AlphaFoldDB" id="A0A2A3EKL4"/>
<dbReference type="PANTHER" id="PTHR24276">
    <property type="entry name" value="POLYSERASE-RELATED"/>
    <property type="match status" value="1"/>
</dbReference>
<proteinExistence type="inferred from homology"/>
<dbReference type="Pfam" id="PF00089">
    <property type="entry name" value="Trypsin"/>
    <property type="match status" value="1"/>
</dbReference>
<dbReference type="PROSITE" id="PS00134">
    <property type="entry name" value="TRYPSIN_HIS"/>
    <property type="match status" value="1"/>
</dbReference>
<dbReference type="PROSITE" id="PS00135">
    <property type="entry name" value="TRYPSIN_SER"/>
    <property type="match status" value="1"/>
</dbReference>
<dbReference type="InterPro" id="IPR018114">
    <property type="entry name" value="TRYPSIN_HIS"/>
</dbReference>
<dbReference type="PRINTS" id="PR00722">
    <property type="entry name" value="CHYMOTRYPSIN"/>
</dbReference>
<dbReference type="SMART" id="SM00020">
    <property type="entry name" value="Tryp_SPc"/>
    <property type="match status" value="1"/>
</dbReference>
<evidence type="ECO:0000256" key="1">
    <source>
        <dbReference type="ARBA" id="ARBA00004239"/>
    </source>
</evidence>
<keyword evidence="7" id="KW-1015">Disulfide bond</keyword>
<dbReference type="InterPro" id="IPR001254">
    <property type="entry name" value="Trypsin_dom"/>
</dbReference>
<evidence type="ECO:0000259" key="11">
    <source>
        <dbReference type="PROSITE" id="PS50240"/>
    </source>
</evidence>
<dbReference type="Gene3D" id="2.40.10.10">
    <property type="entry name" value="Trypsin-like serine proteases"/>
    <property type="match status" value="2"/>
</dbReference>
<keyword evidence="13" id="KW-1185">Reference proteome</keyword>
<dbReference type="SUPFAM" id="SSF50494">
    <property type="entry name" value="Trypsin-like serine proteases"/>
    <property type="match status" value="1"/>
</dbReference>
<dbReference type="OrthoDB" id="60866at2759"/>
<keyword evidence="4 9" id="KW-0645">Protease</keyword>
<evidence type="ECO:0000256" key="2">
    <source>
        <dbReference type="ARBA" id="ARBA00007664"/>
    </source>
</evidence>
<comment type="similarity">
    <text evidence="2">Belongs to the peptidase S1 family.</text>
</comment>
<evidence type="ECO:0000256" key="4">
    <source>
        <dbReference type="ARBA" id="ARBA00022670"/>
    </source>
</evidence>
<accession>A0A2A3EKL4</accession>
<protein>
    <recommendedName>
        <fullName evidence="8">chymotrypsin</fullName>
        <ecNumber evidence="8">3.4.21.1</ecNumber>
    </recommendedName>
</protein>
<keyword evidence="3" id="KW-0964">Secreted</keyword>